<dbReference type="PROSITE" id="PS00108">
    <property type="entry name" value="PROTEIN_KINASE_ST"/>
    <property type="match status" value="1"/>
</dbReference>
<dbReference type="InterPro" id="IPR000719">
    <property type="entry name" value="Prot_kinase_dom"/>
</dbReference>
<keyword evidence="2" id="KW-0808">Transferase</keyword>
<name>A0AAN6PXB8_9PEZI</name>
<proteinExistence type="predicted"/>
<evidence type="ECO:0000313" key="7">
    <source>
        <dbReference type="EMBL" id="KAK4097805.1"/>
    </source>
</evidence>
<evidence type="ECO:0000256" key="5">
    <source>
        <dbReference type="ARBA" id="ARBA00022840"/>
    </source>
</evidence>
<dbReference type="EMBL" id="MU863667">
    <property type="protein sequence ID" value="KAK4097805.1"/>
    <property type="molecule type" value="Genomic_DNA"/>
</dbReference>
<gene>
    <name evidence="7" type="ORF">N658DRAFT_561489</name>
</gene>
<evidence type="ECO:0000256" key="2">
    <source>
        <dbReference type="ARBA" id="ARBA00022679"/>
    </source>
</evidence>
<dbReference type="GO" id="GO:0005524">
    <property type="term" value="F:ATP binding"/>
    <property type="evidence" value="ECO:0007669"/>
    <property type="project" value="UniProtKB-KW"/>
</dbReference>
<dbReference type="GO" id="GO:0004674">
    <property type="term" value="F:protein serine/threonine kinase activity"/>
    <property type="evidence" value="ECO:0007669"/>
    <property type="project" value="UniProtKB-KW"/>
</dbReference>
<keyword evidence="4" id="KW-0418">Kinase</keyword>
<dbReference type="InterPro" id="IPR011009">
    <property type="entry name" value="Kinase-like_dom_sf"/>
</dbReference>
<dbReference type="Proteomes" id="UP001305647">
    <property type="component" value="Unassembled WGS sequence"/>
</dbReference>
<keyword evidence="8" id="KW-1185">Reference proteome</keyword>
<evidence type="ECO:0000259" key="6">
    <source>
        <dbReference type="PROSITE" id="PS50011"/>
    </source>
</evidence>
<dbReference type="PANTHER" id="PTHR45646">
    <property type="entry name" value="SERINE/THREONINE-PROTEIN KINASE DOA-RELATED"/>
    <property type="match status" value="1"/>
</dbReference>
<evidence type="ECO:0000256" key="4">
    <source>
        <dbReference type="ARBA" id="ARBA00022777"/>
    </source>
</evidence>
<reference evidence="7" key="1">
    <citation type="journal article" date="2023" name="Mol. Phylogenet. Evol.">
        <title>Genome-scale phylogeny and comparative genomics of the fungal order Sordariales.</title>
        <authorList>
            <person name="Hensen N."/>
            <person name="Bonometti L."/>
            <person name="Westerberg I."/>
            <person name="Brannstrom I.O."/>
            <person name="Guillou S."/>
            <person name="Cros-Aarteil S."/>
            <person name="Calhoun S."/>
            <person name="Haridas S."/>
            <person name="Kuo A."/>
            <person name="Mondo S."/>
            <person name="Pangilinan J."/>
            <person name="Riley R."/>
            <person name="LaButti K."/>
            <person name="Andreopoulos B."/>
            <person name="Lipzen A."/>
            <person name="Chen C."/>
            <person name="Yan M."/>
            <person name="Daum C."/>
            <person name="Ng V."/>
            <person name="Clum A."/>
            <person name="Steindorff A."/>
            <person name="Ohm R.A."/>
            <person name="Martin F."/>
            <person name="Silar P."/>
            <person name="Natvig D.O."/>
            <person name="Lalanne C."/>
            <person name="Gautier V."/>
            <person name="Ament-Velasquez S.L."/>
            <person name="Kruys A."/>
            <person name="Hutchinson M.I."/>
            <person name="Powell A.J."/>
            <person name="Barry K."/>
            <person name="Miller A.N."/>
            <person name="Grigoriev I.V."/>
            <person name="Debuchy R."/>
            <person name="Gladieux P."/>
            <person name="Hiltunen Thoren M."/>
            <person name="Johannesson H."/>
        </authorList>
    </citation>
    <scope>NUCLEOTIDE SEQUENCE</scope>
    <source>
        <strain evidence="7">CBS 757.83</strain>
    </source>
</reference>
<organism evidence="7 8">
    <name type="scientific">Parathielavia hyrcaniae</name>
    <dbReference type="NCBI Taxonomy" id="113614"/>
    <lineage>
        <taxon>Eukaryota</taxon>
        <taxon>Fungi</taxon>
        <taxon>Dikarya</taxon>
        <taxon>Ascomycota</taxon>
        <taxon>Pezizomycotina</taxon>
        <taxon>Sordariomycetes</taxon>
        <taxon>Sordariomycetidae</taxon>
        <taxon>Sordariales</taxon>
        <taxon>Chaetomiaceae</taxon>
        <taxon>Parathielavia</taxon>
    </lineage>
</organism>
<dbReference type="GO" id="GO:0043484">
    <property type="term" value="P:regulation of RNA splicing"/>
    <property type="evidence" value="ECO:0007669"/>
    <property type="project" value="TreeGrafter"/>
</dbReference>
<dbReference type="PANTHER" id="PTHR45646:SF11">
    <property type="entry name" value="SERINE_THREONINE-PROTEIN KINASE DOA"/>
    <property type="match status" value="1"/>
</dbReference>
<dbReference type="Gene3D" id="1.10.510.10">
    <property type="entry name" value="Transferase(Phosphotransferase) domain 1"/>
    <property type="match status" value="1"/>
</dbReference>
<dbReference type="PROSITE" id="PS50011">
    <property type="entry name" value="PROTEIN_KINASE_DOM"/>
    <property type="match status" value="1"/>
</dbReference>
<evidence type="ECO:0000256" key="3">
    <source>
        <dbReference type="ARBA" id="ARBA00022741"/>
    </source>
</evidence>
<dbReference type="SMART" id="SM00220">
    <property type="entry name" value="S_TKc"/>
    <property type="match status" value="1"/>
</dbReference>
<keyword evidence="3" id="KW-0547">Nucleotide-binding</keyword>
<accession>A0AAN6PXB8</accession>
<dbReference type="GO" id="GO:0005634">
    <property type="term" value="C:nucleus"/>
    <property type="evidence" value="ECO:0007669"/>
    <property type="project" value="TreeGrafter"/>
</dbReference>
<dbReference type="InterPro" id="IPR051175">
    <property type="entry name" value="CLK_kinases"/>
</dbReference>
<comment type="caution">
    <text evidence="7">The sequence shown here is derived from an EMBL/GenBank/DDBJ whole genome shotgun (WGS) entry which is preliminary data.</text>
</comment>
<keyword evidence="5" id="KW-0067">ATP-binding</keyword>
<evidence type="ECO:0000313" key="8">
    <source>
        <dbReference type="Proteomes" id="UP001305647"/>
    </source>
</evidence>
<feature type="domain" description="Protein kinase" evidence="6">
    <location>
        <begin position="1"/>
        <end position="244"/>
    </location>
</feature>
<protein>
    <submittedName>
        <fullName evidence="7">Srpk</fullName>
    </submittedName>
</protein>
<keyword evidence="1" id="KW-0723">Serine/threonine-protein kinase</keyword>
<reference evidence="7" key="2">
    <citation type="submission" date="2023-05" db="EMBL/GenBank/DDBJ databases">
        <authorList>
            <consortium name="Lawrence Berkeley National Laboratory"/>
            <person name="Steindorff A."/>
            <person name="Hensen N."/>
            <person name="Bonometti L."/>
            <person name="Westerberg I."/>
            <person name="Brannstrom I.O."/>
            <person name="Guillou S."/>
            <person name="Cros-Aarteil S."/>
            <person name="Calhoun S."/>
            <person name="Haridas S."/>
            <person name="Kuo A."/>
            <person name="Mondo S."/>
            <person name="Pangilinan J."/>
            <person name="Riley R."/>
            <person name="Labutti K."/>
            <person name="Andreopoulos B."/>
            <person name="Lipzen A."/>
            <person name="Chen C."/>
            <person name="Yanf M."/>
            <person name="Daum C."/>
            <person name="Ng V."/>
            <person name="Clum A."/>
            <person name="Ohm R."/>
            <person name="Martin F."/>
            <person name="Silar P."/>
            <person name="Natvig D."/>
            <person name="Lalanne C."/>
            <person name="Gautier V."/>
            <person name="Ament-Velasquez S.L."/>
            <person name="Kruys A."/>
            <person name="Hutchinson M.I."/>
            <person name="Powell A.J."/>
            <person name="Barry K."/>
            <person name="Miller A.N."/>
            <person name="Grigoriev I.V."/>
            <person name="Debuchy R."/>
            <person name="Gladieux P."/>
            <person name="Thoren M.H."/>
            <person name="Johannesson H."/>
        </authorList>
    </citation>
    <scope>NUCLEOTIDE SEQUENCE</scope>
    <source>
        <strain evidence="7">CBS 757.83</strain>
    </source>
</reference>
<evidence type="ECO:0000256" key="1">
    <source>
        <dbReference type="ARBA" id="ARBA00022527"/>
    </source>
</evidence>
<dbReference type="AlphaFoldDB" id="A0AAN6PXB8"/>
<dbReference type="Pfam" id="PF00069">
    <property type="entry name" value="Pkinase"/>
    <property type="match status" value="1"/>
</dbReference>
<dbReference type="SUPFAM" id="SSF56112">
    <property type="entry name" value="Protein kinase-like (PK-like)"/>
    <property type="match status" value="1"/>
</dbReference>
<sequence>MQRFAVHLVTAVDFPHEHNFIHTDIKPHNIFVKFRLRSRIEPYLAEVPVPQQDSAQERYTPVKSTPFRRYYFSEADHTRVAEFQVALGDWGVSSSATQHLTERIQPVALRASEVLIEAPWDKSVEWWNLGALLLEFYRAVRMFDGRVPPDGRYDVKEHVAEIVSLFGPLPKDLLDPGNQHLVRSIFDDQGRPKDCPPMDGPSLASEDVLPGEARDLFASFLSFVMKINPAERPSAEQMLTHPWIGMVLKPKTNG</sequence>
<dbReference type="InterPro" id="IPR008271">
    <property type="entry name" value="Ser/Thr_kinase_AS"/>
</dbReference>